<name>A0ABR6WB11_9BACT</name>
<dbReference type="Pfam" id="PF13098">
    <property type="entry name" value="Thioredoxin_2"/>
    <property type="match status" value="1"/>
</dbReference>
<evidence type="ECO:0000313" key="4">
    <source>
        <dbReference type="EMBL" id="MBC3793769.1"/>
    </source>
</evidence>
<protein>
    <recommendedName>
        <fullName evidence="3">Thioredoxin domain-containing protein</fullName>
    </recommendedName>
</protein>
<dbReference type="InterPro" id="IPR036249">
    <property type="entry name" value="Thioredoxin-like_sf"/>
</dbReference>
<evidence type="ECO:0000256" key="1">
    <source>
        <dbReference type="ARBA" id="ARBA00022729"/>
    </source>
</evidence>
<dbReference type="PANTHER" id="PTHR15337">
    <property type="entry name" value="ANTERIOR GRADIENT PROTEIN-RELATED"/>
    <property type="match status" value="1"/>
</dbReference>
<dbReference type="PANTHER" id="PTHR15337:SF11">
    <property type="entry name" value="THIOREDOXIN DOMAIN-CONTAINING PROTEIN"/>
    <property type="match status" value="1"/>
</dbReference>
<dbReference type="InterPro" id="IPR012336">
    <property type="entry name" value="Thioredoxin-like_fold"/>
</dbReference>
<evidence type="ECO:0000256" key="2">
    <source>
        <dbReference type="SAM" id="SignalP"/>
    </source>
</evidence>
<keyword evidence="1 2" id="KW-0732">Signal</keyword>
<gene>
    <name evidence="4" type="ORF">FH603_4291</name>
</gene>
<feature type="chain" id="PRO_5045993856" description="Thioredoxin domain-containing protein" evidence="2">
    <location>
        <begin position="21"/>
        <end position="168"/>
    </location>
</feature>
<dbReference type="RefSeq" id="WP_317171271.1">
    <property type="nucleotide sequence ID" value="NZ_VFIA01000031.1"/>
</dbReference>
<organism evidence="4 5">
    <name type="scientific">Spirosoma utsteinense</name>
    <dbReference type="NCBI Taxonomy" id="2585773"/>
    <lineage>
        <taxon>Bacteria</taxon>
        <taxon>Pseudomonadati</taxon>
        <taxon>Bacteroidota</taxon>
        <taxon>Cytophagia</taxon>
        <taxon>Cytophagales</taxon>
        <taxon>Cytophagaceae</taxon>
        <taxon>Spirosoma</taxon>
    </lineage>
</organism>
<evidence type="ECO:0000259" key="3">
    <source>
        <dbReference type="PROSITE" id="PS51352"/>
    </source>
</evidence>
<keyword evidence="5" id="KW-1185">Reference proteome</keyword>
<comment type="caution">
    <text evidence="4">The sequence shown here is derived from an EMBL/GenBank/DDBJ whole genome shotgun (WGS) entry which is preliminary data.</text>
</comment>
<proteinExistence type="predicted"/>
<dbReference type="Proteomes" id="UP000700732">
    <property type="component" value="Unassembled WGS sequence"/>
</dbReference>
<feature type="domain" description="Thioredoxin" evidence="3">
    <location>
        <begin position="15"/>
        <end position="144"/>
    </location>
</feature>
<evidence type="ECO:0000313" key="5">
    <source>
        <dbReference type="Proteomes" id="UP000700732"/>
    </source>
</evidence>
<dbReference type="EMBL" id="VFIA01000031">
    <property type="protein sequence ID" value="MBC3793769.1"/>
    <property type="molecule type" value="Genomic_DNA"/>
</dbReference>
<reference evidence="4 5" key="1">
    <citation type="submission" date="2019-06" db="EMBL/GenBank/DDBJ databases">
        <title>Spirosoma utsteinense sp. nov. isolated from Antarctic ice-free soils.</title>
        <authorList>
            <person name="Tahon G."/>
        </authorList>
    </citation>
    <scope>NUCLEOTIDE SEQUENCE [LARGE SCALE GENOMIC DNA]</scope>
    <source>
        <strain evidence="4 5">LMG 31447</strain>
    </source>
</reference>
<accession>A0ABR6WB11</accession>
<feature type="signal peptide" evidence="2">
    <location>
        <begin position="1"/>
        <end position="20"/>
    </location>
</feature>
<dbReference type="SUPFAM" id="SSF52833">
    <property type="entry name" value="Thioredoxin-like"/>
    <property type="match status" value="1"/>
</dbReference>
<dbReference type="CDD" id="cd02947">
    <property type="entry name" value="TRX_family"/>
    <property type="match status" value="1"/>
</dbReference>
<dbReference type="PROSITE" id="PS51352">
    <property type="entry name" value="THIOREDOXIN_2"/>
    <property type="match status" value="1"/>
</dbReference>
<dbReference type="InterPro" id="IPR013766">
    <property type="entry name" value="Thioredoxin_domain"/>
</dbReference>
<dbReference type="Gene3D" id="3.40.30.10">
    <property type="entry name" value="Glutaredoxin"/>
    <property type="match status" value="1"/>
</dbReference>
<sequence>MKTALLLLAFCFLTTRQLHAQPPAGVTFFAGSWQAALAEARLQNKPIFLDVYTTWCPPCRRMAREAFPNAKVAEKYNARFVNYQINAEFGEGADLARTYAVGSYPTLLFIAPNGELVQRSVGYTGINGMLTLADMALAIPKLRRYLAKGARAAKISADSLRRETGQMP</sequence>
<dbReference type="InterPro" id="IPR051099">
    <property type="entry name" value="AGR/TXD"/>
</dbReference>